<feature type="domain" description="Transposase IS66 central" evidence="1">
    <location>
        <begin position="21"/>
        <end position="104"/>
    </location>
</feature>
<dbReference type="Pfam" id="PF03050">
    <property type="entry name" value="DDE_Tnp_IS66"/>
    <property type="match status" value="1"/>
</dbReference>
<reference evidence="2" key="1">
    <citation type="submission" date="2023-06" db="EMBL/GenBank/DDBJ databases">
        <title>Uncultivated large filamentous bacteria from sulfidic sediments reveal new species and different genomic features in energy metabolism and defense.</title>
        <authorList>
            <person name="Fonseca A."/>
        </authorList>
    </citation>
    <scope>NUCLEOTIDE SEQUENCE</scope>
    <source>
        <strain evidence="2">HSG4</strain>
    </source>
</reference>
<protein>
    <submittedName>
        <fullName evidence="2">Transposase</fullName>
    </submittedName>
</protein>
<dbReference type="InterPro" id="IPR052344">
    <property type="entry name" value="Transposase-related"/>
</dbReference>
<evidence type="ECO:0000313" key="3">
    <source>
        <dbReference type="Proteomes" id="UP001171945"/>
    </source>
</evidence>
<dbReference type="PANTHER" id="PTHR33678:SF2">
    <property type="match status" value="1"/>
</dbReference>
<dbReference type="Proteomes" id="UP001171945">
    <property type="component" value="Unassembled WGS sequence"/>
</dbReference>
<keyword evidence="3" id="KW-1185">Reference proteome</keyword>
<organism evidence="2 3">
    <name type="scientific">Candidatus Marithioploca araucensis</name>
    <dbReference type="NCBI Taxonomy" id="70273"/>
    <lineage>
        <taxon>Bacteria</taxon>
        <taxon>Pseudomonadati</taxon>
        <taxon>Pseudomonadota</taxon>
        <taxon>Gammaproteobacteria</taxon>
        <taxon>Thiotrichales</taxon>
        <taxon>Thiotrichaceae</taxon>
        <taxon>Candidatus Marithioploca</taxon>
    </lineage>
</organism>
<evidence type="ECO:0000259" key="1">
    <source>
        <dbReference type="Pfam" id="PF03050"/>
    </source>
</evidence>
<dbReference type="EMBL" id="JAUCGM010000036">
    <property type="protein sequence ID" value="MDM8562002.1"/>
    <property type="molecule type" value="Genomic_DNA"/>
</dbReference>
<gene>
    <name evidence="2" type="ORF">QUF54_01455</name>
</gene>
<accession>A0ABT7VQS4</accession>
<sequence>MCNTQTTNEVERKYSSRFQFFEKKLKPRNQYRCDLKRRLSKCLDIQPTHKDGIRLKKRYTKIQDSLFLFLENASVPPTNNSSEQAIRMSTIFRKVTNGFRSDWGKDLFANVRSVVNTGKRQGLSAFQSISKALSPLVSFFTPSS</sequence>
<dbReference type="InterPro" id="IPR004291">
    <property type="entry name" value="Transposase_IS66_central"/>
</dbReference>
<name>A0ABT7VQS4_9GAMM</name>
<dbReference type="PANTHER" id="PTHR33678">
    <property type="entry name" value="BLL1576 PROTEIN"/>
    <property type="match status" value="1"/>
</dbReference>
<proteinExistence type="predicted"/>
<comment type="caution">
    <text evidence="2">The sequence shown here is derived from an EMBL/GenBank/DDBJ whole genome shotgun (WGS) entry which is preliminary data.</text>
</comment>
<evidence type="ECO:0000313" key="2">
    <source>
        <dbReference type="EMBL" id="MDM8562002.1"/>
    </source>
</evidence>